<dbReference type="GO" id="GO:0071949">
    <property type="term" value="F:FAD binding"/>
    <property type="evidence" value="ECO:0007669"/>
    <property type="project" value="InterPro"/>
</dbReference>
<feature type="region of interest" description="Disordered" evidence="5">
    <location>
        <begin position="335"/>
        <end position="395"/>
    </location>
</feature>
<organism evidence="8 9">
    <name type="scientific">Lunasporangiospora selenospora</name>
    <dbReference type="NCBI Taxonomy" id="979761"/>
    <lineage>
        <taxon>Eukaryota</taxon>
        <taxon>Fungi</taxon>
        <taxon>Fungi incertae sedis</taxon>
        <taxon>Mucoromycota</taxon>
        <taxon>Mortierellomycotina</taxon>
        <taxon>Mortierellomycetes</taxon>
        <taxon>Mortierellales</taxon>
        <taxon>Mortierellaceae</taxon>
        <taxon>Lunasporangiospora</taxon>
    </lineage>
</organism>
<proteinExistence type="inferred from homology"/>
<evidence type="ECO:0000256" key="5">
    <source>
        <dbReference type="SAM" id="MobiDB-lite"/>
    </source>
</evidence>
<feature type="non-terminal residue" evidence="8">
    <location>
        <position position="547"/>
    </location>
</feature>
<dbReference type="PANTHER" id="PTHR47356">
    <property type="entry name" value="FAD-DEPENDENT MONOOXYGENASE ASQG-RELATED"/>
    <property type="match status" value="1"/>
</dbReference>
<dbReference type="PRINTS" id="PR00420">
    <property type="entry name" value="RNGMNOXGNASE"/>
</dbReference>
<keyword evidence="2" id="KW-0285">Flavoprotein</keyword>
<keyword evidence="6" id="KW-0472">Membrane</keyword>
<dbReference type="AlphaFoldDB" id="A0A9P6KF83"/>
<feature type="compositionally biased region" description="Low complexity" evidence="5">
    <location>
        <begin position="284"/>
        <end position="294"/>
    </location>
</feature>
<evidence type="ECO:0000259" key="7">
    <source>
        <dbReference type="Pfam" id="PF01494"/>
    </source>
</evidence>
<dbReference type="SUPFAM" id="SSF51905">
    <property type="entry name" value="FAD/NAD(P)-binding domain"/>
    <property type="match status" value="1"/>
</dbReference>
<keyword evidence="4" id="KW-0560">Oxidoreductase</keyword>
<reference evidence="8" key="1">
    <citation type="journal article" date="2020" name="Fungal Divers.">
        <title>Resolving the Mortierellaceae phylogeny through synthesis of multi-gene phylogenetics and phylogenomics.</title>
        <authorList>
            <person name="Vandepol N."/>
            <person name="Liber J."/>
            <person name="Desiro A."/>
            <person name="Na H."/>
            <person name="Kennedy M."/>
            <person name="Barry K."/>
            <person name="Grigoriev I.V."/>
            <person name="Miller A.N."/>
            <person name="O'Donnell K."/>
            <person name="Stajich J.E."/>
            <person name="Bonito G."/>
        </authorList>
    </citation>
    <scope>NUCLEOTIDE SEQUENCE</scope>
    <source>
        <strain evidence="8">KOD1015</strain>
    </source>
</reference>
<name>A0A9P6KF83_9FUNG</name>
<feature type="compositionally biased region" description="Low complexity" evidence="5">
    <location>
        <begin position="246"/>
        <end position="258"/>
    </location>
</feature>
<dbReference type="Proteomes" id="UP000780801">
    <property type="component" value="Unassembled WGS sequence"/>
</dbReference>
<evidence type="ECO:0000256" key="1">
    <source>
        <dbReference type="ARBA" id="ARBA00007992"/>
    </source>
</evidence>
<keyword evidence="6" id="KW-1133">Transmembrane helix</keyword>
<evidence type="ECO:0000256" key="3">
    <source>
        <dbReference type="ARBA" id="ARBA00022827"/>
    </source>
</evidence>
<feature type="compositionally biased region" description="Low complexity" evidence="5">
    <location>
        <begin position="377"/>
        <end position="389"/>
    </location>
</feature>
<comment type="similarity">
    <text evidence="1">Belongs to the paxM FAD-dependent monooxygenase family.</text>
</comment>
<feature type="transmembrane region" description="Helical" evidence="6">
    <location>
        <begin position="6"/>
        <end position="25"/>
    </location>
</feature>
<dbReference type="InterPro" id="IPR050562">
    <property type="entry name" value="FAD_mOase_fung"/>
</dbReference>
<evidence type="ECO:0000313" key="8">
    <source>
        <dbReference type="EMBL" id="KAF9583374.1"/>
    </source>
</evidence>
<keyword evidence="6" id="KW-0812">Transmembrane</keyword>
<protein>
    <recommendedName>
        <fullName evidence="7">FAD-binding domain-containing protein</fullName>
    </recommendedName>
</protein>
<sequence length="547" mass="59572">MAPPGHFRVIIVGGGIAGLALGVMLERAGVDFYILEAAAEMQSLGGVVFLGPPLMRVMEQLGLLDDLIRHSHKMSGVTVHNHRLAKISRFKLDYAKDRYGYNALTIARPKLYDILISRVPAYRVLFSKRVISTSQTHEGIKVRCEDGSIFSGDILVGADGGGSSVREHVYNHVQSRSKKHELLTKHLQAKHEQLGVVGVTRPLDSRLFPALDNGNGELKLVMPKHRNCVVWFVPITERRLGWGITSASPSSSAKGSYPGDRHGSRASLDDMTEPMSPTFDHPSRAGSTLSSASFSPPPSLPSSPISTSSNAADYLENHYGSNDNYGLRQSRSTTFHSMGLNNHGGSSTSSNYPPVSGSGGATQGRSVRKRQSFGRLSKTSTSSSESPSKSSRDKYPAVLYMNEGPATLTQSDLMNSSLRTPPRCSSWGVLDERICIEDSIRDQICPFGGTVGEIIDSTAKNMITTINIEEKYYPLWYFGRTVLIGDGRGTTQAILDAIVLASLLADLPSNSLTDIEALFQVYYERRGTIAKSCVESSQQLANLLFNR</sequence>
<keyword evidence="3" id="KW-0274">FAD</keyword>
<keyword evidence="9" id="KW-1185">Reference proteome</keyword>
<accession>A0A9P6KF83</accession>
<feature type="compositionally biased region" description="Polar residues" evidence="5">
    <location>
        <begin position="335"/>
        <end position="353"/>
    </location>
</feature>
<dbReference type="Pfam" id="PF01494">
    <property type="entry name" value="FAD_binding_3"/>
    <property type="match status" value="1"/>
</dbReference>
<evidence type="ECO:0000256" key="2">
    <source>
        <dbReference type="ARBA" id="ARBA00022630"/>
    </source>
</evidence>
<comment type="caution">
    <text evidence="8">The sequence shown here is derived from an EMBL/GenBank/DDBJ whole genome shotgun (WGS) entry which is preliminary data.</text>
</comment>
<gene>
    <name evidence="8" type="ORF">BGW38_009648</name>
</gene>
<dbReference type="EMBL" id="JAABOA010000721">
    <property type="protein sequence ID" value="KAF9583374.1"/>
    <property type="molecule type" value="Genomic_DNA"/>
</dbReference>
<dbReference type="OrthoDB" id="655030at2759"/>
<feature type="region of interest" description="Disordered" evidence="5">
    <location>
        <begin position="243"/>
        <end position="309"/>
    </location>
</feature>
<evidence type="ECO:0000256" key="6">
    <source>
        <dbReference type="SAM" id="Phobius"/>
    </source>
</evidence>
<dbReference type="InterPro" id="IPR036188">
    <property type="entry name" value="FAD/NAD-bd_sf"/>
</dbReference>
<evidence type="ECO:0000313" key="9">
    <source>
        <dbReference type="Proteomes" id="UP000780801"/>
    </source>
</evidence>
<dbReference type="PANTHER" id="PTHR47356:SF2">
    <property type="entry name" value="FAD-BINDING DOMAIN-CONTAINING PROTEIN-RELATED"/>
    <property type="match status" value="1"/>
</dbReference>
<dbReference type="Gene3D" id="3.50.50.60">
    <property type="entry name" value="FAD/NAD(P)-binding domain"/>
    <property type="match status" value="2"/>
</dbReference>
<dbReference type="InterPro" id="IPR002938">
    <property type="entry name" value="FAD-bd"/>
</dbReference>
<evidence type="ECO:0000256" key="4">
    <source>
        <dbReference type="ARBA" id="ARBA00023002"/>
    </source>
</evidence>
<dbReference type="GO" id="GO:0004497">
    <property type="term" value="F:monooxygenase activity"/>
    <property type="evidence" value="ECO:0007669"/>
    <property type="project" value="InterPro"/>
</dbReference>
<feature type="domain" description="FAD-binding" evidence="7">
    <location>
        <begin position="8"/>
        <end position="179"/>
    </location>
</feature>